<evidence type="ECO:0000256" key="2">
    <source>
        <dbReference type="ARBA" id="ARBA00022679"/>
    </source>
</evidence>
<evidence type="ECO:0000256" key="3">
    <source>
        <dbReference type="ARBA" id="ARBA00022741"/>
    </source>
</evidence>
<dbReference type="Gene3D" id="3.40.1190.20">
    <property type="match status" value="1"/>
</dbReference>
<organism evidence="7 8">
    <name type="scientific">Rothia mucilaginosa</name>
    <dbReference type="NCBI Taxonomy" id="43675"/>
    <lineage>
        <taxon>Bacteria</taxon>
        <taxon>Bacillati</taxon>
        <taxon>Actinomycetota</taxon>
        <taxon>Actinomycetes</taxon>
        <taxon>Micrococcales</taxon>
        <taxon>Micrococcaceae</taxon>
        <taxon>Rothia</taxon>
    </lineage>
</organism>
<dbReference type="SUPFAM" id="SSF53613">
    <property type="entry name" value="Ribokinase-like"/>
    <property type="match status" value="1"/>
</dbReference>
<name>A0A930L5T2_9MICC</name>
<comment type="caution">
    <text evidence="7">The sequence shown here is derived from an EMBL/GenBank/DDBJ whole genome shotgun (WGS) entry which is preliminary data.</text>
</comment>
<dbReference type="RefSeq" id="WP_303944032.1">
    <property type="nucleotide sequence ID" value="NZ_JABZXO010000004.1"/>
</dbReference>
<keyword evidence="4 7" id="KW-0418">Kinase</keyword>
<evidence type="ECO:0000313" key="8">
    <source>
        <dbReference type="Proteomes" id="UP000770330"/>
    </source>
</evidence>
<feature type="domain" description="Carbohydrate kinase PfkB" evidence="6">
    <location>
        <begin position="3"/>
        <end position="300"/>
    </location>
</feature>
<dbReference type="InterPro" id="IPR011611">
    <property type="entry name" value="PfkB_dom"/>
</dbReference>
<keyword evidence="3" id="KW-0547">Nucleotide-binding</keyword>
<dbReference type="GO" id="GO:0016301">
    <property type="term" value="F:kinase activity"/>
    <property type="evidence" value="ECO:0007669"/>
    <property type="project" value="UniProtKB-KW"/>
</dbReference>
<protein>
    <submittedName>
        <fullName evidence="7">Carbohydrate kinase</fullName>
    </submittedName>
</protein>
<accession>A0A930L5T2</accession>
<dbReference type="Pfam" id="PF00294">
    <property type="entry name" value="PfkB"/>
    <property type="match status" value="1"/>
</dbReference>
<dbReference type="PROSITE" id="PS00584">
    <property type="entry name" value="PFKB_KINASES_2"/>
    <property type="match status" value="1"/>
</dbReference>
<dbReference type="PANTHER" id="PTHR43085:SF1">
    <property type="entry name" value="PSEUDOURIDINE KINASE-RELATED"/>
    <property type="match status" value="1"/>
</dbReference>
<comment type="similarity">
    <text evidence="1">Belongs to the carbohydrate kinase PfkB family.</text>
</comment>
<dbReference type="AlphaFoldDB" id="A0A930L5T2"/>
<dbReference type="PANTHER" id="PTHR43085">
    <property type="entry name" value="HEXOKINASE FAMILY MEMBER"/>
    <property type="match status" value="1"/>
</dbReference>
<dbReference type="CDD" id="cd01167">
    <property type="entry name" value="bac_FRK"/>
    <property type="match status" value="1"/>
</dbReference>
<dbReference type="Proteomes" id="UP000770330">
    <property type="component" value="Unassembled WGS sequence"/>
</dbReference>
<proteinExistence type="inferred from homology"/>
<evidence type="ECO:0000256" key="4">
    <source>
        <dbReference type="ARBA" id="ARBA00022777"/>
    </source>
</evidence>
<dbReference type="GO" id="GO:0005524">
    <property type="term" value="F:ATP binding"/>
    <property type="evidence" value="ECO:0007669"/>
    <property type="project" value="UniProtKB-KW"/>
</dbReference>
<keyword evidence="2" id="KW-0808">Transferase</keyword>
<dbReference type="InterPro" id="IPR029056">
    <property type="entry name" value="Ribokinase-like"/>
</dbReference>
<sequence>MLTVIGEALVDVVHQHDGETRAYPGGSPMNVAVGARRLGHPTNFVGHYGPDAYGKSIDAHLEASQVTLPFEHSAERTSVAQATIGADGAAEYEFDITWSLESVAEKLTELARTSDAVHTGSIAAMLEPGAHVVATAFEAARDSALLSYDPNCRPTLIHNVDEGRAWAEKFVSLSTVVKASDEDLQWLYPDRSLDDTARAWLDLGAELMVITRGEDGPIAFTKKYPEGISQPAHRVEVADTVGAGDSLMAALIAGLLDRGIAGAEARTKVAALTAEDIADLLRFSATAAGITVSRAGANPPTREELDAVLNG</sequence>
<gene>
    <name evidence="7" type="ORF">HXO61_02685</name>
</gene>
<evidence type="ECO:0000256" key="1">
    <source>
        <dbReference type="ARBA" id="ARBA00010688"/>
    </source>
</evidence>
<evidence type="ECO:0000256" key="5">
    <source>
        <dbReference type="ARBA" id="ARBA00022840"/>
    </source>
</evidence>
<dbReference type="InterPro" id="IPR050306">
    <property type="entry name" value="PfkB_Carbo_kinase"/>
</dbReference>
<evidence type="ECO:0000313" key="7">
    <source>
        <dbReference type="EMBL" id="MBF1656827.1"/>
    </source>
</evidence>
<dbReference type="InterPro" id="IPR002173">
    <property type="entry name" value="Carboh/pur_kinase_PfkB_CS"/>
</dbReference>
<reference evidence="7" key="1">
    <citation type="submission" date="2020-04" db="EMBL/GenBank/DDBJ databases">
        <title>Deep metagenomics examines the oral microbiome during advanced dental caries in children, revealing novel taxa and co-occurrences with host molecules.</title>
        <authorList>
            <person name="Baker J.L."/>
            <person name="Morton J.T."/>
            <person name="Dinis M."/>
            <person name="Alvarez R."/>
            <person name="Tran N.C."/>
            <person name="Knight R."/>
            <person name="Edlund A."/>
        </authorList>
    </citation>
    <scope>NUCLEOTIDE SEQUENCE</scope>
    <source>
        <strain evidence="7">JCVI_39_bin.18</strain>
    </source>
</reference>
<dbReference type="EMBL" id="JABZXO010000004">
    <property type="protein sequence ID" value="MBF1656827.1"/>
    <property type="molecule type" value="Genomic_DNA"/>
</dbReference>
<evidence type="ECO:0000259" key="6">
    <source>
        <dbReference type="Pfam" id="PF00294"/>
    </source>
</evidence>
<keyword evidence="5" id="KW-0067">ATP-binding</keyword>